<dbReference type="PANTHER" id="PTHR37984">
    <property type="entry name" value="PROTEIN CBG26694"/>
    <property type="match status" value="1"/>
</dbReference>
<keyword evidence="2" id="KW-1185">Reference proteome</keyword>
<organism evidence="1 2">
    <name type="scientific">Solanum bulbocastanum</name>
    <name type="common">Wild potato</name>
    <dbReference type="NCBI Taxonomy" id="147425"/>
    <lineage>
        <taxon>Eukaryota</taxon>
        <taxon>Viridiplantae</taxon>
        <taxon>Streptophyta</taxon>
        <taxon>Embryophyta</taxon>
        <taxon>Tracheophyta</taxon>
        <taxon>Spermatophyta</taxon>
        <taxon>Magnoliopsida</taxon>
        <taxon>eudicotyledons</taxon>
        <taxon>Gunneridae</taxon>
        <taxon>Pentapetalae</taxon>
        <taxon>asterids</taxon>
        <taxon>lamiids</taxon>
        <taxon>Solanales</taxon>
        <taxon>Solanaceae</taxon>
        <taxon>Solanoideae</taxon>
        <taxon>Solaneae</taxon>
        <taxon>Solanum</taxon>
    </lineage>
</organism>
<dbReference type="PANTHER" id="PTHR37984:SF5">
    <property type="entry name" value="PROTEIN NYNRIN-LIKE"/>
    <property type="match status" value="1"/>
</dbReference>
<sequence>MPCVKFSKCEFLLTSVDFLGHVINSDYINFEGQKIEEVMTWVRPLNLIEFHNFSGLERYYGRFVEGFSSILAPLNKLTHNATKF</sequence>
<accession>A0AAN8U4A4</accession>
<dbReference type="InterPro" id="IPR043128">
    <property type="entry name" value="Rev_trsase/Diguanyl_cyclase"/>
</dbReference>
<dbReference type="SUPFAM" id="SSF56672">
    <property type="entry name" value="DNA/RNA polymerases"/>
    <property type="match status" value="1"/>
</dbReference>
<reference evidence="1 2" key="1">
    <citation type="submission" date="2024-02" db="EMBL/GenBank/DDBJ databases">
        <title>de novo genome assembly of Solanum bulbocastanum strain 11H21.</title>
        <authorList>
            <person name="Hosaka A.J."/>
        </authorList>
    </citation>
    <scope>NUCLEOTIDE SEQUENCE [LARGE SCALE GENOMIC DNA]</scope>
    <source>
        <tissue evidence="1">Young leaves</tissue>
    </source>
</reference>
<dbReference type="Gene3D" id="3.30.70.270">
    <property type="match status" value="1"/>
</dbReference>
<evidence type="ECO:0000313" key="1">
    <source>
        <dbReference type="EMBL" id="KAK6803229.1"/>
    </source>
</evidence>
<dbReference type="InterPro" id="IPR043502">
    <property type="entry name" value="DNA/RNA_pol_sf"/>
</dbReference>
<dbReference type="EMBL" id="JBANQN010000001">
    <property type="protein sequence ID" value="KAK6803229.1"/>
    <property type="molecule type" value="Genomic_DNA"/>
</dbReference>
<dbReference type="Proteomes" id="UP001371456">
    <property type="component" value="Unassembled WGS sequence"/>
</dbReference>
<proteinExistence type="predicted"/>
<dbReference type="InterPro" id="IPR050951">
    <property type="entry name" value="Retrovirus_Pol_polyprotein"/>
</dbReference>
<dbReference type="AlphaFoldDB" id="A0AAN8U4A4"/>
<gene>
    <name evidence="1" type="ORF">RDI58_001013</name>
</gene>
<name>A0AAN8U4A4_SOLBU</name>
<protein>
    <submittedName>
        <fullName evidence="1">Uncharacterized protein</fullName>
    </submittedName>
</protein>
<comment type="caution">
    <text evidence="1">The sequence shown here is derived from an EMBL/GenBank/DDBJ whole genome shotgun (WGS) entry which is preliminary data.</text>
</comment>
<evidence type="ECO:0000313" key="2">
    <source>
        <dbReference type="Proteomes" id="UP001371456"/>
    </source>
</evidence>